<keyword evidence="2" id="KW-0732">Signal</keyword>
<keyword evidence="1" id="KW-0175">Coiled coil</keyword>
<evidence type="ECO:0000256" key="2">
    <source>
        <dbReference type="SAM" id="SignalP"/>
    </source>
</evidence>
<dbReference type="Proteomes" id="UP001596037">
    <property type="component" value="Unassembled WGS sequence"/>
</dbReference>
<reference evidence="4" key="1">
    <citation type="journal article" date="2019" name="Int. J. Syst. Evol. Microbiol.">
        <title>The Global Catalogue of Microorganisms (GCM) 10K type strain sequencing project: providing services to taxonomists for standard genome sequencing and annotation.</title>
        <authorList>
            <consortium name="The Broad Institute Genomics Platform"/>
            <consortium name="The Broad Institute Genome Sequencing Center for Infectious Disease"/>
            <person name="Wu L."/>
            <person name="Ma J."/>
        </authorList>
    </citation>
    <scope>NUCLEOTIDE SEQUENCE [LARGE SCALE GENOMIC DNA]</scope>
    <source>
        <strain evidence="4">CCUG 57401</strain>
    </source>
</reference>
<dbReference type="Gene3D" id="2.40.160.10">
    <property type="entry name" value="Porin"/>
    <property type="match status" value="1"/>
</dbReference>
<evidence type="ECO:0000313" key="4">
    <source>
        <dbReference type="Proteomes" id="UP001596037"/>
    </source>
</evidence>
<proteinExistence type="predicted"/>
<evidence type="ECO:0000256" key="1">
    <source>
        <dbReference type="SAM" id="Coils"/>
    </source>
</evidence>
<comment type="caution">
    <text evidence="3">The sequence shown here is derived from an EMBL/GenBank/DDBJ whole genome shotgun (WGS) entry which is preliminary data.</text>
</comment>
<feature type="coiled-coil region" evidence="1">
    <location>
        <begin position="31"/>
        <end position="58"/>
    </location>
</feature>
<dbReference type="SUPFAM" id="SSF56935">
    <property type="entry name" value="Porins"/>
    <property type="match status" value="1"/>
</dbReference>
<feature type="signal peptide" evidence="2">
    <location>
        <begin position="1"/>
        <end position="21"/>
    </location>
</feature>
<accession>A0ABW0N8M8</accession>
<name>A0ABW0N8M8_9BURK</name>
<keyword evidence="4" id="KW-1185">Reference proteome</keyword>
<feature type="chain" id="PRO_5045417645" description="TonB-dependent receptor" evidence="2">
    <location>
        <begin position="22"/>
        <end position="435"/>
    </location>
</feature>
<dbReference type="EMBL" id="JBHSMF010000003">
    <property type="protein sequence ID" value="MFC5496845.1"/>
    <property type="molecule type" value="Genomic_DNA"/>
</dbReference>
<sequence>MPRILSASLLLALAVPLAAQADTAADIAALRQEIDAIRSSYEQRLQALERKLQAAQAQQAAPAANVAAVAPPAAPAPGGGANAFNPALSLILSGTYGRTTRDPASYSVTGFPLPAGADIAPSRGFSLAESELGLSASIDPWLRGQASLSFHPDNTVSVEEAFVQTTSLGQGLSLKAGRFLSGIGYLNEQHSHTWDFADAPLAYQVFLGTQFADDGLQLRWLAPTDLFLEAGAEVGRGRGFPGSDSSRNGAGAGALFAHAGGDVGDSHSWRAGLSLLQARPANQTLLTTGAFGGTATGVYSGRARVLVADGVWKWAPNGNATRTNLKLQGEYLRSTRDDRAAQSGWYLQAAYQFMPRWRAGVRTERLDSASVPDPDLLAAAVYLPRKDSLMLEFNPSEFSRLRLQLARDRSRAGLPDNQLLLQYQMSLGAHGAHGF</sequence>
<gene>
    <name evidence="3" type="ORF">ACFPOE_04800</name>
</gene>
<protein>
    <recommendedName>
        <fullName evidence="5">TonB-dependent receptor</fullName>
    </recommendedName>
</protein>
<evidence type="ECO:0000313" key="3">
    <source>
        <dbReference type="EMBL" id="MFC5496845.1"/>
    </source>
</evidence>
<organism evidence="3 4">
    <name type="scientific">Caenimonas terrae</name>
    <dbReference type="NCBI Taxonomy" id="696074"/>
    <lineage>
        <taxon>Bacteria</taxon>
        <taxon>Pseudomonadati</taxon>
        <taxon>Pseudomonadota</taxon>
        <taxon>Betaproteobacteria</taxon>
        <taxon>Burkholderiales</taxon>
        <taxon>Comamonadaceae</taxon>
        <taxon>Caenimonas</taxon>
    </lineage>
</organism>
<dbReference type="InterPro" id="IPR023614">
    <property type="entry name" value="Porin_dom_sf"/>
</dbReference>
<evidence type="ECO:0008006" key="5">
    <source>
        <dbReference type="Google" id="ProtNLM"/>
    </source>
</evidence>
<dbReference type="RefSeq" id="WP_376848878.1">
    <property type="nucleotide sequence ID" value="NZ_JBHSMF010000003.1"/>
</dbReference>